<organism evidence="1 2">
    <name type="scientific">Racocetra persica</name>
    <dbReference type="NCBI Taxonomy" id="160502"/>
    <lineage>
        <taxon>Eukaryota</taxon>
        <taxon>Fungi</taxon>
        <taxon>Fungi incertae sedis</taxon>
        <taxon>Mucoromycota</taxon>
        <taxon>Glomeromycotina</taxon>
        <taxon>Glomeromycetes</taxon>
        <taxon>Diversisporales</taxon>
        <taxon>Gigasporaceae</taxon>
        <taxon>Racocetra</taxon>
    </lineage>
</organism>
<dbReference type="EMBL" id="CAJVQC010067227">
    <property type="protein sequence ID" value="CAG8807062.1"/>
    <property type="molecule type" value="Genomic_DNA"/>
</dbReference>
<gene>
    <name evidence="1" type="ORF">RPERSI_LOCUS22309</name>
</gene>
<reference evidence="1" key="1">
    <citation type="submission" date="2021-06" db="EMBL/GenBank/DDBJ databases">
        <authorList>
            <person name="Kallberg Y."/>
            <person name="Tangrot J."/>
            <person name="Rosling A."/>
        </authorList>
    </citation>
    <scope>NUCLEOTIDE SEQUENCE</scope>
    <source>
        <strain evidence="1">MA461A</strain>
    </source>
</reference>
<feature type="non-terminal residue" evidence="1">
    <location>
        <position position="141"/>
    </location>
</feature>
<keyword evidence="2" id="KW-1185">Reference proteome</keyword>
<feature type="non-terminal residue" evidence="1">
    <location>
        <position position="1"/>
    </location>
</feature>
<name>A0ACA9RSB6_9GLOM</name>
<accession>A0ACA9RSB6</accession>
<protein>
    <submittedName>
        <fullName evidence="1">19304_t:CDS:1</fullName>
    </submittedName>
</protein>
<comment type="caution">
    <text evidence="1">The sequence shown here is derived from an EMBL/GenBank/DDBJ whole genome shotgun (WGS) entry which is preliminary data.</text>
</comment>
<sequence>SIMPIEEAVKQHKLKDGNINEAWKSFEFYSKLGDTTAKYYKGYYLSNNLMCLSGNKEDRFKQAANLFKEAADEGDVMKAQIQYASYLSKGNPHAIFNVGNMYYKGIGVNKNVRKGTTLIKSAAYEGYVPAIKFCKENKIPL</sequence>
<dbReference type="Proteomes" id="UP000789920">
    <property type="component" value="Unassembled WGS sequence"/>
</dbReference>
<proteinExistence type="predicted"/>
<evidence type="ECO:0000313" key="1">
    <source>
        <dbReference type="EMBL" id="CAG8807062.1"/>
    </source>
</evidence>
<evidence type="ECO:0000313" key="2">
    <source>
        <dbReference type="Proteomes" id="UP000789920"/>
    </source>
</evidence>